<dbReference type="GO" id="GO:0005634">
    <property type="term" value="C:nucleus"/>
    <property type="evidence" value="ECO:0007669"/>
    <property type="project" value="TreeGrafter"/>
</dbReference>
<evidence type="ECO:0000256" key="9">
    <source>
        <dbReference type="SAM" id="MobiDB-lite"/>
    </source>
</evidence>
<gene>
    <name evidence="10" type="ORF">IEQ34_016996</name>
</gene>
<feature type="compositionally biased region" description="Basic and acidic residues" evidence="9">
    <location>
        <begin position="183"/>
        <end position="193"/>
    </location>
</feature>
<evidence type="ECO:0000256" key="4">
    <source>
        <dbReference type="ARBA" id="ARBA00022737"/>
    </source>
</evidence>
<dbReference type="GO" id="GO:0000712">
    <property type="term" value="P:resolution of meiotic recombination intermediates"/>
    <property type="evidence" value="ECO:0007669"/>
    <property type="project" value="TreeGrafter"/>
</dbReference>
<dbReference type="InterPro" id="IPR011990">
    <property type="entry name" value="TPR-like_helical_dom_sf"/>
</dbReference>
<dbReference type="Gene3D" id="1.25.40.10">
    <property type="entry name" value="Tetratricopeptide repeat domain"/>
    <property type="match status" value="1"/>
</dbReference>
<protein>
    <recommendedName>
        <fullName evidence="3">DNA topoisomerase (ATP-hydrolyzing)</fullName>
        <ecNumber evidence="3">5.6.2.2</ecNumber>
    </recommendedName>
</protein>
<keyword evidence="11" id="KW-1185">Reference proteome</keyword>
<dbReference type="InterPro" id="IPR002885">
    <property type="entry name" value="PPR_rpt"/>
</dbReference>
<evidence type="ECO:0000313" key="10">
    <source>
        <dbReference type="EMBL" id="KAH0455072.1"/>
    </source>
</evidence>
<keyword evidence="4" id="KW-0677">Repeat</keyword>
<feature type="repeat" description="PPR" evidence="8">
    <location>
        <begin position="620"/>
        <end position="654"/>
    </location>
</feature>
<sequence>MAVDDDRRRRRWAIDDDRRRRRSAVDDDRRRRRSAADNYPPLELPLRWRDPPPEYPPLELPLKWRNPLPDHIVSNYPEVFVCHSPPLRHHSFTHGSTSTLPYDPTAIPWAPPEPIDSLPSLSCDPSEQLHADFAYQEGHGVVSEKSNGNTSVVLQNSGEAASATIPAAQRDFHFTVEEGKEEKEIVSKAKKSTEIASDGSGDREEEENRTCLQEINNPSRLQKLLLQSCIACNSASGIVAAAVADGKKMIEEKKTQLEHILLHPDTYFGSVEKHTQTLWVYENAEMVHRPVTHVPELYKIFDEILGNVADNKLRDPSINSLKVDIDAEANCNNGDGVPVEIYQEERVYVPEMIFRHLLTRSNYDATQDLRSIADRMIVTGYGRECFQVYGRVCKFAVELCFRHLGIERINIGCRSPEKLFKILDLHGALTQEIDATMRSKENGHYFGIYTDRLSGSSNASKFPQVLAGFPPALMQRNYSSQSPSWKASPRTATTASSAALSPSASVATPTLVVCGKGFQSKAKNNSNLCLSCSMELAKVKGHMVEMIPTNNMANGEQELIRTGPRIDPFDVGKLEFPGVQRDDYEDFNSKLSELFFGQMICSMISQNGWANTVESMETRSLVSWNTVMDAHMKLGNIEEALILFQAAPETNIASWTSIDTEFARNCYGEEVLQYFVNMQRSLHLPNSSTLSAVLHAYAILTVLGNGLMVQGCAIHHGFEPFVYVFNDLVNMSDKCGEIKSASKVFDEMKEKELGVVFAYVGSRPPDPLCLVGFVLGKASEVGFKNDLYRILLAPALKLVAFTDFFLASRGKYVVASTHGGMQNSGRPKQLISLMNEIMDIHRRRKIFDPG</sequence>
<evidence type="ECO:0000256" key="5">
    <source>
        <dbReference type="ARBA" id="ARBA00023029"/>
    </source>
</evidence>
<feature type="region of interest" description="Disordered" evidence="9">
    <location>
        <begin position="1"/>
        <end position="36"/>
    </location>
</feature>
<dbReference type="Pfam" id="PF01535">
    <property type="entry name" value="PPR"/>
    <property type="match status" value="2"/>
</dbReference>
<dbReference type="GO" id="GO:0003918">
    <property type="term" value="F:DNA topoisomerase type II (double strand cut, ATP-hydrolyzing) activity"/>
    <property type="evidence" value="ECO:0007669"/>
    <property type="project" value="UniProtKB-EC"/>
</dbReference>
<comment type="catalytic activity">
    <reaction evidence="1">
        <text>ATP-dependent breakage, passage and rejoining of double-stranded DNA.</text>
        <dbReference type="EC" id="5.6.2.2"/>
    </reaction>
</comment>
<dbReference type="PANTHER" id="PTHR10169">
    <property type="entry name" value="DNA TOPOISOMERASE/GYRASE"/>
    <property type="match status" value="1"/>
</dbReference>
<dbReference type="Gene3D" id="3.30.565.10">
    <property type="entry name" value="Histidine kinase-like ATPase, C-terminal domain"/>
    <property type="match status" value="1"/>
</dbReference>
<dbReference type="EC" id="5.6.2.2" evidence="3"/>
<name>A0AAV7GHX3_DENCH</name>
<proteinExistence type="predicted"/>
<evidence type="ECO:0000256" key="8">
    <source>
        <dbReference type="PROSITE-ProRule" id="PRU00708"/>
    </source>
</evidence>
<evidence type="ECO:0000256" key="3">
    <source>
        <dbReference type="ARBA" id="ARBA00012895"/>
    </source>
</evidence>
<dbReference type="GO" id="GO:0000819">
    <property type="term" value="P:sister chromatid segregation"/>
    <property type="evidence" value="ECO:0007669"/>
    <property type="project" value="TreeGrafter"/>
</dbReference>
<dbReference type="InterPro" id="IPR016159">
    <property type="entry name" value="Cullin_repeat-like_dom_sf"/>
</dbReference>
<dbReference type="InterPro" id="IPR036890">
    <property type="entry name" value="HATPase_C_sf"/>
</dbReference>
<dbReference type="EMBL" id="JAGFBR010000015">
    <property type="protein sequence ID" value="KAH0455072.1"/>
    <property type="molecule type" value="Genomic_DNA"/>
</dbReference>
<dbReference type="AlphaFoldDB" id="A0AAV7GHX3"/>
<evidence type="ECO:0000256" key="1">
    <source>
        <dbReference type="ARBA" id="ARBA00000185"/>
    </source>
</evidence>
<comment type="cofactor">
    <cofactor evidence="2">
        <name>Mg(2+)</name>
        <dbReference type="ChEBI" id="CHEBI:18420"/>
    </cofactor>
</comment>
<keyword evidence="6" id="KW-0238">DNA-binding</keyword>
<dbReference type="GO" id="GO:0003677">
    <property type="term" value="F:DNA binding"/>
    <property type="evidence" value="ECO:0007669"/>
    <property type="project" value="UniProtKB-KW"/>
</dbReference>
<evidence type="ECO:0000256" key="6">
    <source>
        <dbReference type="ARBA" id="ARBA00023125"/>
    </source>
</evidence>
<evidence type="ECO:0000313" key="11">
    <source>
        <dbReference type="Proteomes" id="UP000775213"/>
    </source>
</evidence>
<evidence type="ECO:0000256" key="7">
    <source>
        <dbReference type="ARBA" id="ARBA00023235"/>
    </source>
</evidence>
<dbReference type="InterPro" id="IPR050634">
    <property type="entry name" value="DNA_Topoisomerase_II"/>
</dbReference>
<dbReference type="Proteomes" id="UP000775213">
    <property type="component" value="Unassembled WGS sequence"/>
</dbReference>
<accession>A0AAV7GHX3</accession>
<dbReference type="PANTHER" id="PTHR10169:SF38">
    <property type="entry name" value="DNA TOPOISOMERASE 2"/>
    <property type="match status" value="1"/>
</dbReference>
<reference evidence="10 11" key="1">
    <citation type="journal article" date="2021" name="Hortic Res">
        <title>Chromosome-scale assembly of the Dendrobium chrysotoxum genome enhances the understanding of orchid evolution.</title>
        <authorList>
            <person name="Zhang Y."/>
            <person name="Zhang G.Q."/>
            <person name="Zhang D."/>
            <person name="Liu X.D."/>
            <person name="Xu X.Y."/>
            <person name="Sun W.H."/>
            <person name="Yu X."/>
            <person name="Zhu X."/>
            <person name="Wang Z.W."/>
            <person name="Zhao X."/>
            <person name="Zhong W.Y."/>
            <person name="Chen H."/>
            <person name="Yin W.L."/>
            <person name="Huang T."/>
            <person name="Niu S.C."/>
            <person name="Liu Z.J."/>
        </authorList>
    </citation>
    <scope>NUCLEOTIDE SEQUENCE [LARGE SCALE GENOMIC DNA]</scope>
    <source>
        <strain evidence="10">Lindl</strain>
    </source>
</reference>
<dbReference type="SUPFAM" id="SSF55874">
    <property type="entry name" value="ATPase domain of HSP90 chaperone/DNA topoisomerase II/histidine kinase"/>
    <property type="match status" value="1"/>
</dbReference>
<evidence type="ECO:0000256" key="2">
    <source>
        <dbReference type="ARBA" id="ARBA00001946"/>
    </source>
</evidence>
<comment type="caution">
    <text evidence="10">The sequence shown here is derived from an EMBL/GenBank/DDBJ whole genome shotgun (WGS) entry which is preliminary data.</text>
</comment>
<organism evidence="10 11">
    <name type="scientific">Dendrobium chrysotoxum</name>
    <name type="common">Orchid</name>
    <dbReference type="NCBI Taxonomy" id="161865"/>
    <lineage>
        <taxon>Eukaryota</taxon>
        <taxon>Viridiplantae</taxon>
        <taxon>Streptophyta</taxon>
        <taxon>Embryophyta</taxon>
        <taxon>Tracheophyta</taxon>
        <taxon>Spermatophyta</taxon>
        <taxon>Magnoliopsida</taxon>
        <taxon>Liliopsida</taxon>
        <taxon>Asparagales</taxon>
        <taxon>Orchidaceae</taxon>
        <taxon>Epidendroideae</taxon>
        <taxon>Malaxideae</taxon>
        <taxon>Dendrobiinae</taxon>
        <taxon>Dendrobium</taxon>
    </lineage>
</organism>
<feature type="region of interest" description="Disordered" evidence="9">
    <location>
        <begin position="183"/>
        <end position="208"/>
    </location>
</feature>
<keyword evidence="5" id="KW-0799">Topoisomerase</keyword>
<dbReference type="PROSITE" id="PS51375">
    <property type="entry name" value="PPR"/>
    <property type="match status" value="1"/>
</dbReference>
<keyword evidence="7" id="KW-0413">Isomerase</keyword>
<feature type="compositionally biased region" description="Basic and acidic residues" evidence="9">
    <location>
        <begin position="1"/>
        <end position="29"/>
    </location>
</feature>
<dbReference type="SUPFAM" id="SSF74788">
    <property type="entry name" value="Cullin repeat-like"/>
    <property type="match status" value="1"/>
</dbReference>